<dbReference type="EMBL" id="CM031827">
    <property type="protein sequence ID" value="KAG6723903.1"/>
    <property type="molecule type" value="Genomic_DNA"/>
</dbReference>
<sequence>MATDNGENNSEEQGDVGYDEERLSLIRRIDFALLVEKDDKKKQKNISKESSTLWQQKPLPNETLSGLSVSAATKLQFFCHLGKYFNQSAKALEQQVAREARFYGALISKTGKLKASEGASAPGSEGFTIDLFDNSLYYPAAVFRPSSLSTVHVDHDSAGMLSVFDLVNREAIKPSLGVNVTGIRENYIQLSIGNQTAESLGSQNLENVILLLDSLDGVKLPEEEDDCNRIRKMWGFPNRISYAIYLQQIFNEHDCIYTRVSGQGAKDGSGLLGHFSICRVPYPQLISHPTWHSPWTLFMKVPLSSLHAFCQAHTSNNHCAKSVIKSQFRTKVLVNDDCISVEGEGAPNVVSLFRGNSEEVFTMNRYDCDLADLPAIILQQIFLFVAGQVFGWLHTEALSVGIKVKRDFLCLCLKLEQGKQLGRCTEEQKLHMDISDGASEYRKFLGHLSLDVLYSTLMD</sequence>
<organism evidence="6 7">
    <name type="scientific">Carya illinoinensis</name>
    <name type="common">Pecan</name>
    <dbReference type="NCBI Taxonomy" id="32201"/>
    <lineage>
        <taxon>Eukaryota</taxon>
        <taxon>Viridiplantae</taxon>
        <taxon>Streptophyta</taxon>
        <taxon>Embryophyta</taxon>
        <taxon>Tracheophyta</taxon>
        <taxon>Spermatophyta</taxon>
        <taxon>Magnoliopsida</taxon>
        <taxon>eudicotyledons</taxon>
        <taxon>Gunneridae</taxon>
        <taxon>Pentapetalae</taxon>
        <taxon>rosids</taxon>
        <taxon>fabids</taxon>
        <taxon>Fagales</taxon>
        <taxon>Juglandaceae</taxon>
        <taxon>Carya</taxon>
    </lineage>
</organism>
<dbReference type="GO" id="GO:0016592">
    <property type="term" value="C:mediator complex"/>
    <property type="evidence" value="ECO:0007669"/>
    <property type="project" value="InterPro"/>
</dbReference>
<evidence type="ECO:0000256" key="4">
    <source>
        <dbReference type="ARBA" id="ARBA00023163"/>
    </source>
</evidence>
<dbReference type="AlphaFoldDB" id="A0A922FNZ8"/>
<dbReference type="PANTHER" id="PTHR13114">
    <property type="entry name" value="MEDIATOR OF RNA POLYMERASE II TRANSCRIPTION SUBUNIT 17"/>
    <property type="match status" value="1"/>
</dbReference>
<evidence type="ECO:0000313" key="7">
    <source>
        <dbReference type="Proteomes" id="UP000811246"/>
    </source>
</evidence>
<name>A0A922FNZ8_CARIL</name>
<protein>
    <submittedName>
        <fullName evidence="6">Uncharacterized protein</fullName>
    </submittedName>
</protein>
<reference evidence="6" key="1">
    <citation type="submission" date="2021-01" db="EMBL/GenBank/DDBJ databases">
        <authorList>
            <person name="Lovell J.T."/>
            <person name="Bentley N."/>
            <person name="Bhattarai G."/>
            <person name="Jenkins J.W."/>
            <person name="Sreedasyam A."/>
            <person name="Alarcon Y."/>
            <person name="Bock C."/>
            <person name="Boston L."/>
            <person name="Carlson J."/>
            <person name="Cervantes K."/>
            <person name="Clermont K."/>
            <person name="Krom N."/>
            <person name="Kubenka K."/>
            <person name="Mamidi S."/>
            <person name="Mattison C."/>
            <person name="Monteros M."/>
            <person name="Pisani C."/>
            <person name="Plott C."/>
            <person name="Rajasekar S."/>
            <person name="Rhein H.S."/>
            <person name="Rohla C."/>
            <person name="Song M."/>
            <person name="Hilaire R.S."/>
            <person name="Shu S."/>
            <person name="Wells L."/>
            <person name="Wang X."/>
            <person name="Webber J."/>
            <person name="Heerema R.J."/>
            <person name="Klein P."/>
            <person name="Conner P."/>
            <person name="Grauke L."/>
            <person name="Grimwood J."/>
            <person name="Schmutz J."/>
            <person name="Randall J.J."/>
        </authorList>
    </citation>
    <scope>NUCLEOTIDE SEQUENCE</scope>
    <source>
        <tissue evidence="6">Leaf</tissue>
    </source>
</reference>
<evidence type="ECO:0000256" key="2">
    <source>
        <dbReference type="ARBA" id="ARBA00005635"/>
    </source>
</evidence>
<dbReference type="PANTHER" id="PTHR13114:SF7">
    <property type="entry name" value="MEDIATOR OF RNA POLYMERASE II TRANSCRIPTION SUBUNIT 17"/>
    <property type="match status" value="1"/>
</dbReference>
<comment type="similarity">
    <text evidence="2">Belongs to the Mediator complex subunit 17 family.</text>
</comment>
<keyword evidence="5" id="KW-0539">Nucleus</keyword>
<accession>A0A922FNZ8</accession>
<evidence type="ECO:0000313" key="6">
    <source>
        <dbReference type="EMBL" id="KAG6723903.1"/>
    </source>
</evidence>
<comment type="caution">
    <text evidence="6">The sequence shown here is derived from an EMBL/GenBank/DDBJ whole genome shotgun (WGS) entry which is preliminary data.</text>
</comment>
<dbReference type="GO" id="GO:0070847">
    <property type="term" value="C:core mediator complex"/>
    <property type="evidence" value="ECO:0007669"/>
    <property type="project" value="TreeGrafter"/>
</dbReference>
<dbReference type="GO" id="GO:0003712">
    <property type="term" value="F:transcription coregulator activity"/>
    <property type="evidence" value="ECO:0007669"/>
    <property type="project" value="InterPro"/>
</dbReference>
<proteinExistence type="inferred from homology"/>
<keyword evidence="3" id="KW-0805">Transcription regulation</keyword>
<dbReference type="GO" id="GO:0006357">
    <property type="term" value="P:regulation of transcription by RNA polymerase II"/>
    <property type="evidence" value="ECO:0007669"/>
    <property type="project" value="InterPro"/>
</dbReference>
<evidence type="ECO:0000256" key="3">
    <source>
        <dbReference type="ARBA" id="ARBA00023015"/>
    </source>
</evidence>
<comment type="subcellular location">
    <subcellularLocation>
        <location evidence="1">Nucleus</location>
    </subcellularLocation>
</comment>
<dbReference type="Proteomes" id="UP000811246">
    <property type="component" value="Chromosome 3"/>
</dbReference>
<keyword evidence="4" id="KW-0804">Transcription</keyword>
<evidence type="ECO:0000256" key="5">
    <source>
        <dbReference type="ARBA" id="ARBA00023242"/>
    </source>
</evidence>
<dbReference type="InterPro" id="IPR019313">
    <property type="entry name" value="Mediator_Med17"/>
</dbReference>
<gene>
    <name evidence="6" type="ORF">I3842_03G230800</name>
</gene>
<evidence type="ECO:0000256" key="1">
    <source>
        <dbReference type="ARBA" id="ARBA00004123"/>
    </source>
</evidence>